<gene>
    <name evidence="1" type="ORF">L873DRAFT_757123</name>
</gene>
<organism evidence="1 2">
    <name type="scientific">Choiromyces venosus 120613-1</name>
    <dbReference type="NCBI Taxonomy" id="1336337"/>
    <lineage>
        <taxon>Eukaryota</taxon>
        <taxon>Fungi</taxon>
        <taxon>Dikarya</taxon>
        <taxon>Ascomycota</taxon>
        <taxon>Pezizomycotina</taxon>
        <taxon>Pezizomycetes</taxon>
        <taxon>Pezizales</taxon>
        <taxon>Tuberaceae</taxon>
        <taxon>Choiromyces</taxon>
    </lineage>
</organism>
<name>A0A3N4K3Y5_9PEZI</name>
<protein>
    <submittedName>
        <fullName evidence="1">Uncharacterized protein</fullName>
    </submittedName>
</protein>
<evidence type="ECO:0000313" key="1">
    <source>
        <dbReference type="EMBL" id="RPB00625.1"/>
    </source>
</evidence>
<dbReference type="AlphaFoldDB" id="A0A3N4K3Y5"/>
<keyword evidence="2" id="KW-1185">Reference proteome</keyword>
<proteinExistence type="predicted"/>
<reference evidence="1 2" key="1">
    <citation type="journal article" date="2018" name="Nat. Ecol. Evol.">
        <title>Pezizomycetes genomes reveal the molecular basis of ectomycorrhizal truffle lifestyle.</title>
        <authorList>
            <person name="Murat C."/>
            <person name="Payen T."/>
            <person name="Noel B."/>
            <person name="Kuo A."/>
            <person name="Morin E."/>
            <person name="Chen J."/>
            <person name="Kohler A."/>
            <person name="Krizsan K."/>
            <person name="Balestrini R."/>
            <person name="Da Silva C."/>
            <person name="Montanini B."/>
            <person name="Hainaut M."/>
            <person name="Levati E."/>
            <person name="Barry K.W."/>
            <person name="Belfiori B."/>
            <person name="Cichocki N."/>
            <person name="Clum A."/>
            <person name="Dockter R.B."/>
            <person name="Fauchery L."/>
            <person name="Guy J."/>
            <person name="Iotti M."/>
            <person name="Le Tacon F."/>
            <person name="Lindquist E.A."/>
            <person name="Lipzen A."/>
            <person name="Malagnac F."/>
            <person name="Mello A."/>
            <person name="Molinier V."/>
            <person name="Miyauchi S."/>
            <person name="Poulain J."/>
            <person name="Riccioni C."/>
            <person name="Rubini A."/>
            <person name="Sitrit Y."/>
            <person name="Splivallo R."/>
            <person name="Traeger S."/>
            <person name="Wang M."/>
            <person name="Zifcakova L."/>
            <person name="Wipf D."/>
            <person name="Zambonelli A."/>
            <person name="Paolocci F."/>
            <person name="Nowrousian M."/>
            <person name="Ottonello S."/>
            <person name="Baldrian P."/>
            <person name="Spatafora J.W."/>
            <person name="Henrissat B."/>
            <person name="Nagy L.G."/>
            <person name="Aury J.M."/>
            <person name="Wincker P."/>
            <person name="Grigoriev I.V."/>
            <person name="Bonfante P."/>
            <person name="Martin F.M."/>
        </authorList>
    </citation>
    <scope>NUCLEOTIDE SEQUENCE [LARGE SCALE GENOMIC DNA]</scope>
    <source>
        <strain evidence="1 2">120613-1</strain>
    </source>
</reference>
<sequence length="70" mass="7978">MILNHYLVEASPDATYFQNLYIKVAVESGLQTLSPTPETVIFCKMLDIIYNDYRNSITALKKHIDVLGDE</sequence>
<dbReference type="EMBL" id="ML120378">
    <property type="protein sequence ID" value="RPB00625.1"/>
    <property type="molecule type" value="Genomic_DNA"/>
</dbReference>
<dbReference type="Proteomes" id="UP000276215">
    <property type="component" value="Unassembled WGS sequence"/>
</dbReference>
<accession>A0A3N4K3Y5</accession>
<evidence type="ECO:0000313" key="2">
    <source>
        <dbReference type="Proteomes" id="UP000276215"/>
    </source>
</evidence>